<evidence type="ECO:0000313" key="4">
    <source>
        <dbReference type="Proteomes" id="UP001151760"/>
    </source>
</evidence>
<dbReference type="InterPro" id="IPR054722">
    <property type="entry name" value="PolX-like_BBD"/>
</dbReference>
<dbReference type="PANTHER" id="PTHR37610">
    <property type="entry name" value="CCHC-TYPE DOMAIN-CONTAINING PROTEIN"/>
    <property type="match status" value="1"/>
</dbReference>
<name>A0ABQ4Y8V3_9ASTR</name>
<evidence type="ECO:0000259" key="2">
    <source>
        <dbReference type="Pfam" id="PF22936"/>
    </source>
</evidence>
<accession>A0ABQ4Y8V3</accession>
<gene>
    <name evidence="3" type="ORF">Tco_0706209</name>
</gene>
<dbReference type="Pfam" id="PF22936">
    <property type="entry name" value="Pol_BBD"/>
    <property type="match status" value="1"/>
</dbReference>
<comment type="caution">
    <text evidence="3">The sequence shown here is derived from an EMBL/GenBank/DDBJ whole genome shotgun (WGS) entry which is preliminary data.</text>
</comment>
<dbReference type="Pfam" id="PF04827">
    <property type="entry name" value="Plant_tran"/>
    <property type="match status" value="1"/>
</dbReference>
<evidence type="ECO:0000256" key="1">
    <source>
        <dbReference type="SAM" id="MobiDB-lite"/>
    </source>
</evidence>
<evidence type="ECO:0000313" key="3">
    <source>
        <dbReference type="EMBL" id="GJS73368.1"/>
    </source>
</evidence>
<keyword evidence="4" id="KW-1185">Reference proteome</keyword>
<feature type="domain" description="Retrovirus-related Pol polyprotein from transposon TNT 1-94-like beta-barrel" evidence="2">
    <location>
        <begin position="252"/>
        <end position="325"/>
    </location>
</feature>
<feature type="compositionally biased region" description="Basic and acidic residues" evidence="1">
    <location>
        <begin position="209"/>
        <end position="219"/>
    </location>
</feature>
<dbReference type="EMBL" id="BQNB010010149">
    <property type="protein sequence ID" value="GJS73368.1"/>
    <property type="molecule type" value="Genomic_DNA"/>
</dbReference>
<dbReference type="PANTHER" id="PTHR37610:SF78">
    <property type="entry name" value="GAG-POLYPEPTIDE OF LTR COPIA-TYPE-RELATED"/>
    <property type="match status" value="1"/>
</dbReference>
<proteinExistence type="predicted"/>
<reference evidence="3" key="1">
    <citation type="journal article" date="2022" name="Int. J. Mol. Sci.">
        <title>Draft Genome of Tanacetum Coccineum: Genomic Comparison of Closely Related Tanacetum-Family Plants.</title>
        <authorList>
            <person name="Yamashiro T."/>
            <person name="Shiraishi A."/>
            <person name="Nakayama K."/>
            <person name="Satake H."/>
        </authorList>
    </citation>
    <scope>NUCLEOTIDE SEQUENCE</scope>
</reference>
<dbReference type="Proteomes" id="UP001151760">
    <property type="component" value="Unassembled WGS sequence"/>
</dbReference>
<protein>
    <submittedName>
        <fullName evidence="3">Ribonuclease H-like domain-containing protein</fullName>
    </submittedName>
</protein>
<dbReference type="InterPro" id="IPR006912">
    <property type="entry name" value="Harbinger_derived_prot"/>
</dbReference>
<sequence length="392" mass="43685">MLEAVASQDLWIWHAFFGVAGANNDINVLNNSPLFNDLLDDKALVASYVVNGVEFEKGYYLADGSKNKLGFLDDTCKRPADTEPSAKQWYMCNSVVLTWILNSISAKLFVGQVCQVFSKTASLIWVDLQETYNKVDVSVTFNLHKSINSLSQNGMPLSDYYHKLNSLWRQFDALTSLPACSCTEESHIGVSSNSTPSKPHATAFVSKGYDNKRTGRERPSTSSPVSLTNEQMLRLMNLINDKLDSPISANMADSGANQHMTISDKLLHNIVDIAHLGLTVGHLNGTHALIKKIGDLKLTKDITLYDFLVVPKYNVSLLSVHKLTRDNKLYIGFDEHKCYIQDLKKKELVEIGNESGGLYLFNVDNTLNCKTSYKSLGCLLASSFLPPWKRIM</sequence>
<reference evidence="3" key="2">
    <citation type="submission" date="2022-01" db="EMBL/GenBank/DDBJ databases">
        <authorList>
            <person name="Yamashiro T."/>
            <person name="Shiraishi A."/>
            <person name="Satake H."/>
            <person name="Nakayama K."/>
        </authorList>
    </citation>
    <scope>NUCLEOTIDE SEQUENCE</scope>
</reference>
<organism evidence="3 4">
    <name type="scientific">Tanacetum coccineum</name>
    <dbReference type="NCBI Taxonomy" id="301880"/>
    <lineage>
        <taxon>Eukaryota</taxon>
        <taxon>Viridiplantae</taxon>
        <taxon>Streptophyta</taxon>
        <taxon>Embryophyta</taxon>
        <taxon>Tracheophyta</taxon>
        <taxon>Spermatophyta</taxon>
        <taxon>Magnoliopsida</taxon>
        <taxon>eudicotyledons</taxon>
        <taxon>Gunneridae</taxon>
        <taxon>Pentapetalae</taxon>
        <taxon>asterids</taxon>
        <taxon>campanulids</taxon>
        <taxon>Asterales</taxon>
        <taxon>Asteraceae</taxon>
        <taxon>Asteroideae</taxon>
        <taxon>Anthemideae</taxon>
        <taxon>Anthemidinae</taxon>
        <taxon>Tanacetum</taxon>
    </lineage>
</organism>
<feature type="region of interest" description="Disordered" evidence="1">
    <location>
        <begin position="188"/>
        <end position="226"/>
    </location>
</feature>